<sequence>MGLNGLFSAATTAVGPSIIKSRELQIYIARALEKSNFKTKRLLCIRQPNCQGNFYKWGNNDRQKTTESCKVVMGNHYGIQYEGKNPAYSGKKQQISGFSLEKLPEPVEMEIEETFVSKINQKMISLTIDLFGSPVNNQLHNYYSKVSNSNALRTDVITSSVPKKNLDNIKLDYSALVSSIEKNGNKNSNQTSLFPFQMRDGGLENIQQKTLNLSEKAIALINQSAKSNTRKNYNSGWNKYYNWAKSNSLNSEIYDPTALANFIASLNQKPNSVSIITTAISEK</sequence>
<keyword evidence="4" id="KW-1185">Reference proteome</keyword>
<evidence type="ECO:0000313" key="4">
    <source>
        <dbReference type="Proteomes" id="UP000245591"/>
    </source>
</evidence>
<evidence type="ECO:0000256" key="1">
    <source>
        <dbReference type="ARBA" id="ARBA00023125"/>
    </source>
</evidence>
<evidence type="ECO:0000313" key="3">
    <source>
        <dbReference type="EMBL" id="PWA01259.1"/>
    </source>
</evidence>
<organism evidence="3 4">
    <name type="scientific">Smittium angustum</name>
    <dbReference type="NCBI Taxonomy" id="133377"/>
    <lineage>
        <taxon>Eukaryota</taxon>
        <taxon>Fungi</taxon>
        <taxon>Fungi incertae sedis</taxon>
        <taxon>Zoopagomycota</taxon>
        <taxon>Kickxellomycotina</taxon>
        <taxon>Harpellomycetes</taxon>
        <taxon>Harpellales</taxon>
        <taxon>Legeriomycetaceae</taxon>
        <taxon>Smittium</taxon>
    </lineage>
</organism>
<dbReference type="SUPFAM" id="SSF47823">
    <property type="entry name" value="lambda integrase-like, N-terminal domain"/>
    <property type="match status" value="1"/>
</dbReference>
<dbReference type="InterPro" id="IPR044068">
    <property type="entry name" value="CB"/>
</dbReference>
<feature type="domain" description="Core-binding (CB)" evidence="2">
    <location>
        <begin position="211"/>
        <end position="283"/>
    </location>
</feature>
<proteinExistence type="predicted"/>
<dbReference type="InterPro" id="IPR010998">
    <property type="entry name" value="Integrase_recombinase_N"/>
</dbReference>
<evidence type="ECO:0000259" key="2">
    <source>
        <dbReference type="PROSITE" id="PS51900"/>
    </source>
</evidence>
<protein>
    <recommendedName>
        <fullName evidence="2">Core-binding (CB) domain-containing protein</fullName>
    </recommendedName>
</protein>
<dbReference type="GO" id="GO:0003677">
    <property type="term" value="F:DNA binding"/>
    <property type="evidence" value="ECO:0007669"/>
    <property type="project" value="UniProtKB-KW"/>
</dbReference>
<accession>A0A2U1J8B2</accession>
<keyword evidence="1" id="KW-0238">DNA-binding</keyword>
<dbReference type="Proteomes" id="UP000245591">
    <property type="component" value="Unassembled WGS sequence"/>
</dbReference>
<dbReference type="PROSITE" id="PS51900">
    <property type="entry name" value="CB"/>
    <property type="match status" value="1"/>
</dbReference>
<gene>
    <name evidence="3" type="ORF">BB558_002654</name>
</gene>
<reference evidence="3 4" key="1">
    <citation type="journal article" date="2018" name="MBio">
        <title>Comparative Genomics Reveals the Core Gene Toolbox for the Fungus-Insect Symbiosis.</title>
        <authorList>
            <person name="Wang Y."/>
            <person name="Stata M."/>
            <person name="Wang W."/>
            <person name="Stajich J.E."/>
            <person name="White M.M."/>
            <person name="Moncalvo J.M."/>
        </authorList>
    </citation>
    <scope>NUCLEOTIDE SEQUENCE [LARGE SCALE GENOMIC DNA]</scope>
    <source>
        <strain evidence="3 4">AUS-126-30</strain>
    </source>
</reference>
<dbReference type="Gene3D" id="1.10.150.130">
    <property type="match status" value="1"/>
</dbReference>
<name>A0A2U1J8B2_SMIAN</name>
<comment type="caution">
    <text evidence="3">The sequence shown here is derived from an EMBL/GenBank/DDBJ whole genome shotgun (WGS) entry which is preliminary data.</text>
</comment>
<dbReference type="AlphaFoldDB" id="A0A2U1J8B2"/>
<dbReference type="EMBL" id="MBFU01000202">
    <property type="protein sequence ID" value="PWA01259.1"/>
    <property type="molecule type" value="Genomic_DNA"/>
</dbReference>